<evidence type="ECO:0000313" key="2">
    <source>
        <dbReference type="Proteomes" id="UP000190235"/>
    </source>
</evidence>
<reference evidence="2" key="1">
    <citation type="submission" date="2016-11" db="EMBL/GenBank/DDBJ databases">
        <authorList>
            <person name="Varghese N."/>
            <person name="Submissions S."/>
        </authorList>
    </citation>
    <scope>NUCLEOTIDE SEQUENCE [LARGE SCALE GENOMIC DNA]</scope>
    <source>
        <strain evidence="2">ACAM 48</strain>
    </source>
</reference>
<evidence type="ECO:0008006" key="3">
    <source>
        <dbReference type="Google" id="ProtNLM"/>
    </source>
</evidence>
<organism evidence="1 2">
    <name type="scientific">Salegentibacter salegens</name>
    <dbReference type="NCBI Taxonomy" id="143223"/>
    <lineage>
        <taxon>Bacteria</taxon>
        <taxon>Pseudomonadati</taxon>
        <taxon>Bacteroidota</taxon>
        <taxon>Flavobacteriia</taxon>
        <taxon>Flavobacteriales</taxon>
        <taxon>Flavobacteriaceae</taxon>
        <taxon>Salegentibacter</taxon>
    </lineage>
</organism>
<proteinExistence type="predicted"/>
<dbReference type="STRING" id="143223.SAMN05878281_3532"/>
<dbReference type="AlphaFoldDB" id="A0A1M7NXK7"/>
<gene>
    <name evidence="1" type="ORF">SAMN05878281_3532</name>
</gene>
<dbReference type="OrthoDB" id="1031021at2"/>
<protein>
    <recommendedName>
        <fullName evidence="3">Plasmid stabilization system protein ParE</fullName>
    </recommendedName>
</protein>
<evidence type="ECO:0000313" key="1">
    <source>
        <dbReference type="EMBL" id="SHN08854.1"/>
    </source>
</evidence>
<sequence length="137" mass="16047">MELSVYWTEFTQNKLIQIKEYYINRASIEIADKLINGIIDRAIGLEKSPFSGQLEISLESKPQNLDRPIKIIKLFTGLIRLKTELILLRFLIHGKTQKSFLKLIKTSLLYSKSNIIYFPIFGKNQLDEKNPRLCRFQ</sequence>
<accession>A0A1M7NXK7</accession>
<keyword evidence="2" id="KW-1185">Reference proteome</keyword>
<dbReference type="EMBL" id="LT670848">
    <property type="protein sequence ID" value="SHN08854.1"/>
    <property type="molecule type" value="Genomic_DNA"/>
</dbReference>
<dbReference type="Proteomes" id="UP000190235">
    <property type="component" value="Chromosome I"/>
</dbReference>
<dbReference type="RefSeq" id="WP_079736407.1">
    <property type="nucleotide sequence ID" value="NZ_LT670848.1"/>
</dbReference>
<name>A0A1M7NXK7_9FLAO</name>